<keyword evidence="12" id="KW-1185">Reference proteome</keyword>
<dbReference type="EMBL" id="BA000021">
    <property type="protein sequence ID" value="BAC24194.1"/>
    <property type="molecule type" value="Genomic_DNA"/>
</dbReference>
<dbReference type="InterPro" id="IPR006303">
    <property type="entry name" value="FliR"/>
</dbReference>
<keyword evidence="6 10" id="KW-1133">Transmembrane helix</keyword>
<evidence type="ECO:0000256" key="6">
    <source>
        <dbReference type="ARBA" id="ARBA00022989"/>
    </source>
</evidence>
<protein>
    <recommendedName>
        <fullName evidence="3 9">Flagellar biosynthetic protein FliR</fullName>
    </recommendedName>
</protein>
<dbReference type="NCBIfam" id="TIGR01400">
    <property type="entry name" value="fliR"/>
    <property type="match status" value="1"/>
</dbReference>
<dbReference type="eggNOG" id="COG1684">
    <property type="taxonomic scope" value="Bacteria"/>
</dbReference>
<evidence type="ECO:0000256" key="1">
    <source>
        <dbReference type="ARBA" id="ARBA00002578"/>
    </source>
</evidence>
<evidence type="ECO:0000256" key="4">
    <source>
        <dbReference type="ARBA" id="ARBA00022475"/>
    </source>
</evidence>
<dbReference type="STRING" id="36870.gene:10368526"/>
<reference evidence="11 12" key="1">
    <citation type="journal article" date="2002" name="Nat. Genet.">
        <title>Genome sequence of the endocellular obligate symbiont of tsetse flies, Wigglesworthia glossinidia.</title>
        <authorList>
            <person name="Akman L."/>
            <person name="Yamashita A."/>
            <person name="Watanabe H."/>
            <person name="Oshima K."/>
            <person name="Shiba T."/>
            <person name="Hattori M."/>
            <person name="Aksoy S."/>
        </authorList>
    </citation>
    <scope>NUCLEOTIDE SEQUENCE [LARGE SCALE GENOMIC DNA]</scope>
</reference>
<comment type="similarity">
    <text evidence="2 10">Belongs to the FliR/MopE/SpaR family.</text>
</comment>
<dbReference type="GO" id="GO:0009425">
    <property type="term" value="C:bacterial-type flagellum basal body"/>
    <property type="evidence" value="ECO:0007669"/>
    <property type="project" value="UniProtKB-SubCell"/>
</dbReference>
<dbReference type="PANTHER" id="PTHR30065:SF8">
    <property type="entry name" value="FLAGELLAR BIOSYNTHETIC PROTEIN FLIR"/>
    <property type="match status" value="1"/>
</dbReference>
<evidence type="ECO:0000256" key="8">
    <source>
        <dbReference type="ARBA" id="ARBA00023143"/>
    </source>
</evidence>
<evidence type="ECO:0000313" key="11">
    <source>
        <dbReference type="EMBL" id="BAC24194.1"/>
    </source>
</evidence>
<evidence type="ECO:0000256" key="2">
    <source>
        <dbReference type="ARBA" id="ARBA00009772"/>
    </source>
</evidence>
<comment type="subcellular location">
    <subcellularLocation>
        <location evidence="10">Cell membrane</location>
        <topology evidence="10">Multi-pass membrane protein</topology>
    </subcellularLocation>
    <subcellularLocation>
        <location evidence="10">Bacterial flagellum basal body</location>
    </subcellularLocation>
</comment>
<dbReference type="Pfam" id="PF01311">
    <property type="entry name" value="Bac_export_1"/>
    <property type="match status" value="1"/>
</dbReference>
<proteinExistence type="inferred from homology"/>
<evidence type="ECO:0000256" key="10">
    <source>
        <dbReference type="RuleBase" id="RU362071"/>
    </source>
</evidence>
<evidence type="ECO:0000256" key="3">
    <source>
        <dbReference type="ARBA" id="ARBA00021717"/>
    </source>
</evidence>
<gene>
    <name evidence="11" type="primary">fliR</name>
</gene>
<dbReference type="PANTHER" id="PTHR30065">
    <property type="entry name" value="FLAGELLAR BIOSYNTHETIC PROTEIN FLIR"/>
    <property type="match status" value="1"/>
</dbReference>
<dbReference type="GO" id="GO:0005886">
    <property type="term" value="C:plasma membrane"/>
    <property type="evidence" value="ECO:0007669"/>
    <property type="project" value="UniProtKB-SubCell"/>
</dbReference>
<feature type="transmembrane region" description="Helical" evidence="10">
    <location>
        <begin position="214"/>
        <end position="236"/>
    </location>
</feature>
<feature type="transmembrane region" description="Helical" evidence="10">
    <location>
        <begin position="133"/>
        <end position="159"/>
    </location>
</feature>
<feature type="transmembrane region" description="Helical" evidence="10">
    <location>
        <begin position="171"/>
        <end position="194"/>
    </location>
</feature>
<dbReference type="InterPro" id="IPR002010">
    <property type="entry name" value="T3SS_IM_R"/>
</dbReference>
<keyword evidence="8 10" id="KW-0975">Bacterial flagellum</keyword>
<dbReference type="HOGENOM" id="CLU_063626_4_1_6"/>
<organism evidence="11 12">
    <name type="scientific">Wigglesworthia glossinidia brevipalpis</name>
    <dbReference type="NCBI Taxonomy" id="36870"/>
    <lineage>
        <taxon>Bacteria</taxon>
        <taxon>Pseudomonadati</taxon>
        <taxon>Pseudomonadota</taxon>
        <taxon>Gammaproteobacteria</taxon>
        <taxon>Enterobacterales</taxon>
        <taxon>Erwiniaceae</taxon>
        <taxon>Wigglesworthia</taxon>
    </lineage>
</organism>
<feature type="transmembrane region" description="Helical" evidence="10">
    <location>
        <begin position="73"/>
        <end position="92"/>
    </location>
</feature>
<dbReference type="GO" id="GO:0006605">
    <property type="term" value="P:protein targeting"/>
    <property type="evidence" value="ECO:0007669"/>
    <property type="project" value="UniProtKB-UniRule"/>
</dbReference>
<evidence type="ECO:0000256" key="5">
    <source>
        <dbReference type="ARBA" id="ARBA00022692"/>
    </source>
</evidence>
<dbReference type="AlphaFoldDB" id="Q8D3F3"/>
<accession>Q8D3F3</accession>
<name>Q8D3F3_WIGBR</name>
<dbReference type="KEGG" id="wbr:fliR"/>
<dbReference type="Proteomes" id="UP000000562">
    <property type="component" value="Chromosome"/>
</dbReference>
<dbReference type="OrthoDB" id="9797790at2"/>
<keyword evidence="7 10" id="KW-0472">Membrane</keyword>
<dbReference type="PRINTS" id="PR00953">
    <property type="entry name" value="TYPE3IMRPROT"/>
</dbReference>
<evidence type="ECO:0000256" key="9">
    <source>
        <dbReference type="NCBIfam" id="TIGR01400"/>
    </source>
</evidence>
<dbReference type="GO" id="GO:0044780">
    <property type="term" value="P:bacterial-type flagellum assembly"/>
    <property type="evidence" value="ECO:0007669"/>
    <property type="project" value="UniProtKB-UniRule"/>
</dbReference>
<keyword evidence="4 10" id="KW-1003">Cell membrane</keyword>
<comment type="function">
    <text evidence="1 10">Role in flagellar biosynthesis.</text>
</comment>
<feature type="transmembrane region" description="Helical" evidence="10">
    <location>
        <begin position="104"/>
        <end position="121"/>
    </location>
</feature>
<sequence length="258" mass="29360">MSMIDFSINILLDWINQNIWAIARVNGLFISAPVFNEKVIPRKIKILISVLFSFLVSQELPLNNISIISIEGFYVLIIQIIIGFFIGLILQLSFCSIKFSGELIGLQMGLSFAVFFDHISGPNSPIISRFFNLILILIFLSFDAHLTVLDILFNSFKLIPIGINFKFNDEIFFSIINFSGIIFANGLFLSIPSITMLLSLNILFGILNRFTPQFSIFVIGFSLTLLIGLLSIYIILNNFQKLSTDLIFNTFKYIYNFF</sequence>
<keyword evidence="5 10" id="KW-0812">Transmembrane</keyword>
<evidence type="ECO:0000256" key="7">
    <source>
        <dbReference type="ARBA" id="ARBA00023136"/>
    </source>
</evidence>
<evidence type="ECO:0000313" key="12">
    <source>
        <dbReference type="Proteomes" id="UP000000562"/>
    </source>
</evidence>